<reference evidence="1" key="1">
    <citation type="submission" date="2020-08" db="EMBL/GenBank/DDBJ databases">
        <authorList>
            <person name="Liu C."/>
            <person name="Sun Q."/>
        </authorList>
    </citation>
    <scope>NUCLEOTIDE SEQUENCE</scope>
    <source>
        <strain evidence="1">BX16</strain>
    </source>
</reference>
<dbReference type="GO" id="GO:0005524">
    <property type="term" value="F:ATP binding"/>
    <property type="evidence" value="ECO:0007669"/>
    <property type="project" value="UniProtKB-KW"/>
</dbReference>
<dbReference type="Proteomes" id="UP000644115">
    <property type="component" value="Unassembled WGS sequence"/>
</dbReference>
<dbReference type="InterPro" id="IPR027417">
    <property type="entry name" value="P-loop_NTPase"/>
</dbReference>
<dbReference type="EMBL" id="JACRWC010000038">
    <property type="protein sequence ID" value="MBC5998857.1"/>
    <property type="molecule type" value="Genomic_DNA"/>
</dbReference>
<sequence>MGKAIAVLGHYGSGKTEFSVNYAMHLKRSGVKTALLDLDIANPYFRSRERQKMLEEMGISIYFNEYGFDIAEDLPAITAKIRTPLEDETCTTVADIGGNDSGARIMNQFRKYFLAKETERYLVVNANRFETDTLEGALFHLRSIEEETGLSITGIVNNTHMLTETTTDDILKGYELCQKLSRSTGIPIVFSTCAKHLEDELKAQTKDDPDFRIFPMTLQMRPSWLDVPVG</sequence>
<dbReference type="SUPFAM" id="SSF52540">
    <property type="entry name" value="P-loop containing nucleoside triphosphate hydrolases"/>
    <property type="match status" value="1"/>
</dbReference>
<dbReference type="RefSeq" id="WP_249286368.1">
    <property type="nucleotide sequence ID" value="NZ_JACRWC010000038.1"/>
</dbReference>
<name>A0A923NBX9_9FIRM</name>
<keyword evidence="1" id="KW-0547">Nucleotide-binding</keyword>
<proteinExistence type="predicted"/>
<gene>
    <name evidence="1" type="ORF">H8876_02400</name>
</gene>
<keyword evidence="1" id="KW-0067">ATP-binding</keyword>
<dbReference type="AlphaFoldDB" id="A0A923NBX9"/>
<evidence type="ECO:0000313" key="1">
    <source>
        <dbReference type="EMBL" id="MBC5998857.1"/>
    </source>
</evidence>
<comment type="caution">
    <text evidence="1">The sequence shown here is derived from an EMBL/GenBank/DDBJ whole genome shotgun (WGS) entry which is preliminary data.</text>
</comment>
<dbReference type="Gene3D" id="3.40.50.300">
    <property type="entry name" value="P-loop containing nucleotide triphosphate hydrolases"/>
    <property type="match status" value="1"/>
</dbReference>
<protein>
    <submittedName>
        <fullName evidence="1">ATP-binding protein</fullName>
    </submittedName>
</protein>
<organism evidence="1 2">
    <name type="scientific">Lentihominibacter faecis</name>
    <dbReference type="NCBI Taxonomy" id="2764712"/>
    <lineage>
        <taxon>Bacteria</taxon>
        <taxon>Bacillati</taxon>
        <taxon>Bacillota</taxon>
        <taxon>Clostridia</taxon>
        <taxon>Peptostreptococcales</taxon>
        <taxon>Anaerovoracaceae</taxon>
        <taxon>Lentihominibacter</taxon>
    </lineage>
</organism>
<keyword evidence="2" id="KW-1185">Reference proteome</keyword>
<evidence type="ECO:0000313" key="2">
    <source>
        <dbReference type="Proteomes" id="UP000644115"/>
    </source>
</evidence>
<accession>A0A923NBX9</accession>